<evidence type="ECO:0000259" key="2">
    <source>
        <dbReference type="Pfam" id="PF13930"/>
    </source>
</evidence>
<sequence length="270" mass="30336">MIIIARRRPRRQKKITAAILVLFVAAITWLARDPNSQPNQNQTNSQSSSALTSQQVSKSAPTTGGKTQTAANSTADQLAKLNFDQQQIIAVNQNKPTFSAADLSLAKGSWDHYSDLDRLNRVGVADALIGKDSMPTTERERLYIQPTGWHNRKVQINGHTDYLYNRCHLIGYQLTGQNNNPKNLMTGTRSLNDPGMTYYENAIAQYIKRTGHHVRYQVRPVFRGNELVARGIQMMAQSVEDGQVSFNVYIFNIQTNYIIDYSTGQSRTAK</sequence>
<dbReference type="Gene3D" id="3.40.570.10">
    <property type="entry name" value="Extracellular Endonuclease, subunit A"/>
    <property type="match status" value="1"/>
</dbReference>
<dbReference type="STRING" id="1423735.FC15_GL001740"/>
<feature type="domain" description="Type VII secretion system protein EssD-like" evidence="2">
    <location>
        <begin position="108"/>
        <end position="238"/>
    </location>
</feature>
<organism evidence="3 4">
    <name type="scientific">Lapidilactobacillus concavus DSM 17758</name>
    <dbReference type="NCBI Taxonomy" id="1423735"/>
    <lineage>
        <taxon>Bacteria</taxon>
        <taxon>Bacillati</taxon>
        <taxon>Bacillota</taxon>
        <taxon>Bacilli</taxon>
        <taxon>Lactobacillales</taxon>
        <taxon>Lactobacillaceae</taxon>
        <taxon>Lapidilactobacillus</taxon>
    </lineage>
</organism>
<gene>
    <name evidence="3" type="ORF">FC15_GL001740</name>
</gene>
<dbReference type="Proteomes" id="UP000051315">
    <property type="component" value="Unassembled WGS sequence"/>
</dbReference>
<dbReference type="PATRIC" id="fig|1423735.3.peg.1808"/>
<reference evidence="3 4" key="1">
    <citation type="journal article" date="2015" name="Genome Announc.">
        <title>Expanding the biotechnology potential of lactobacilli through comparative genomics of 213 strains and associated genera.</title>
        <authorList>
            <person name="Sun Z."/>
            <person name="Harris H.M."/>
            <person name="McCann A."/>
            <person name="Guo C."/>
            <person name="Argimon S."/>
            <person name="Zhang W."/>
            <person name="Yang X."/>
            <person name="Jeffery I.B."/>
            <person name="Cooney J.C."/>
            <person name="Kagawa T.F."/>
            <person name="Liu W."/>
            <person name="Song Y."/>
            <person name="Salvetti E."/>
            <person name="Wrobel A."/>
            <person name="Rasinkangas P."/>
            <person name="Parkhill J."/>
            <person name="Rea M.C."/>
            <person name="O'Sullivan O."/>
            <person name="Ritari J."/>
            <person name="Douillard F.P."/>
            <person name="Paul Ross R."/>
            <person name="Yang R."/>
            <person name="Briner A.E."/>
            <person name="Felis G.E."/>
            <person name="de Vos W.M."/>
            <person name="Barrangou R."/>
            <person name="Klaenhammer T.R."/>
            <person name="Caufield P.W."/>
            <person name="Cui Y."/>
            <person name="Zhang H."/>
            <person name="O'Toole P.W."/>
        </authorList>
    </citation>
    <scope>NUCLEOTIDE SEQUENCE [LARGE SCALE GENOMIC DNA]</scope>
    <source>
        <strain evidence="3 4">DSM 17758</strain>
    </source>
</reference>
<feature type="compositionally biased region" description="Low complexity" evidence="1">
    <location>
        <begin position="35"/>
        <end position="59"/>
    </location>
</feature>
<feature type="compositionally biased region" description="Polar residues" evidence="1">
    <location>
        <begin position="60"/>
        <end position="71"/>
    </location>
</feature>
<name>A0A0R1VUL0_9LACO</name>
<dbReference type="AlphaFoldDB" id="A0A0R1VUL0"/>
<evidence type="ECO:0000313" key="3">
    <source>
        <dbReference type="EMBL" id="KRM09093.1"/>
    </source>
</evidence>
<keyword evidence="4" id="KW-1185">Reference proteome</keyword>
<dbReference type="EMBL" id="AZFX01000059">
    <property type="protein sequence ID" value="KRM09093.1"/>
    <property type="molecule type" value="Genomic_DNA"/>
</dbReference>
<dbReference type="Pfam" id="PF13930">
    <property type="entry name" value="Endonuclea_NS_2"/>
    <property type="match status" value="1"/>
</dbReference>
<dbReference type="InterPro" id="IPR044927">
    <property type="entry name" value="Endonuclea_NS_2"/>
</dbReference>
<proteinExistence type="predicted"/>
<protein>
    <submittedName>
        <fullName evidence="3">DNA-entry nuclease</fullName>
    </submittedName>
</protein>
<evidence type="ECO:0000256" key="1">
    <source>
        <dbReference type="SAM" id="MobiDB-lite"/>
    </source>
</evidence>
<evidence type="ECO:0000313" key="4">
    <source>
        <dbReference type="Proteomes" id="UP000051315"/>
    </source>
</evidence>
<accession>A0A0R1VUL0</accession>
<dbReference type="InterPro" id="IPR044929">
    <property type="entry name" value="DNA/RNA_non-sp_Endonuclease_sf"/>
</dbReference>
<comment type="caution">
    <text evidence="3">The sequence shown here is derived from an EMBL/GenBank/DDBJ whole genome shotgun (WGS) entry which is preliminary data.</text>
</comment>
<feature type="region of interest" description="Disordered" evidence="1">
    <location>
        <begin position="35"/>
        <end position="71"/>
    </location>
</feature>
<dbReference type="RefSeq" id="WP_235803345.1">
    <property type="nucleotide sequence ID" value="NZ_AZFX01000059.1"/>
</dbReference>